<feature type="transmembrane region" description="Helical" evidence="1">
    <location>
        <begin position="12"/>
        <end position="37"/>
    </location>
</feature>
<keyword evidence="1" id="KW-1133">Transmembrane helix</keyword>
<gene>
    <name evidence="2" type="ORF">PT015_14555</name>
</gene>
<accession>A0ABY8VX90</accession>
<evidence type="ECO:0000256" key="1">
    <source>
        <dbReference type="SAM" id="Phobius"/>
    </source>
</evidence>
<keyword evidence="3" id="KW-1185">Reference proteome</keyword>
<sequence>MIFNFGSQAVSVWTYLGPMLLFGASIVATGVTFFGILKSNKTTRDATAAADKRAADDRIELCDRDFHTWRRDSLLQIGSRAIEVALNVQDDLNRIAIMPLTRDVPDIIEQSGRKIGVCGLQLRLLGAHKAGDRCRDLRTFIGSRDMLNGMLEFNQHYRRSLEPSSAHDAELTDAVRMMRARFERDIDQLNSLRGAFGETIEHELLRLSVPEQAPAKPA</sequence>
<name>A0ABY8VX90_9MYCO</name>
<evidence type="ECO:0000313" key="2">
    <source>
        <dbReference type="EMBL" id="WIM86139.1"/>
    </source>
</evidence>
<protein>
    <submittedName>
        <fullName evidence="2">Uncharacterized protein</fullName>
    </submittedName>
</protein>
<reference evidence="2 3" key="1">
    <citation type="journal article" date="2023" name="Microbiol. Resour. Announc.">
        <title>Complete Genome Sequence of Mycobacterium wuenschmanii, a novel Nontuberculous Mycobacterium Isolated from a captive population of Amazon Milk Frogs.</title>
        <authorList>
            <person name="Hicks J."/>
            <person name="Zeineldin M."/>
            <person name="Ward H."/>
            <person name="Wuenschmann A."/>
            <person name="Camp P."/>
            <person name="Farrell D."/>
            <person name="Lehman K."/>
            <person name="Thacker T."/>
            <person name="Cuthbert E."/>
        </authorList>
    </citation>
    <scope>NUCLEOTIDE SEQUENCE [LARGE SCALE GENOMIC DNA]</scope>
    <source>
        <strain evidence="2 3">Wuenschmanii</strain>
    </source>
</reference>
<keyword evidence="1" id="KW-0812">Transmembrane</keyword>
<dbReference type="RefSeq" id="WP_285185357.1">
    <property type="nucleotide sequence ID" value="NZ_CP126981.1"/>
</dbReference>
<proteinExistence type="predicted"/>
<dbReference type="EMBL" id="CP126981">
    <property type="protein sequence ID" value="WIM86139.1"/>
    <property type="molecule type" value="Genomic_DNA"/>
</dbReference>
<keyword evidence="1" id="KW-0472">Membrane</keyword>
<organism evidence="2 3">
    <name type="scientific">Candidatus Mycobacterium wuenschmannii</name>
    <dbReference type="NCBI Taxonomy" id="3027808"/>
    <lineage>
        <taxon>Bacteria</taxon>
        <taxon>Bacillati</taxon>
        <taxon>Actinomycetota</taxon>
        <taxon>Actinomycetes</taxon>
        <taxon>Mycobacteriales</taxon>
        <taxon>Mycobacteriaceae</taxon>
        <taxon>Mycobacterium</taxon>
    </lineage>
</organism>
<dbReference type="Proteomes" id="UP001236585">
    <property type="component" value="Chromosome"/>
</dbReference>
<evidence type="ECO:0000313" key="3">
    <source>
        <dbReference type="Proteomes" id="UP001236585"/>
    </source>
</evidence>